<sequence length="387" mass="42684">MTPLRIGLIVGEASGDILGADLIRAIKARHPDAQFEGIGGPLMLEQGFHSICEMDRLSVMGLTEPLKRLPELLRIRRHIKRHLLAWQPNVVVGIDSPDFTLNVEAYLRAQGIKTVHYVSPSVWAWRQGRIAKIAKAVDHMLTLFPFEEDFYRDHGVPVDCVGHPLADQIPLEDGRAEARLALDVDGDHPVVALMPGSRSGEVDQLIGSFLETAQWLRQRVPNVEFLIAAANKERREQILQAIAALTSDLPVRVILGESRTVMAASDSVIMASGTTSLEALLLQRPMVVCYRFGKLSFALLSRLVKAPHFSLPNLLAKRALVPELLQDEVCAEVIGPLVLEQLSNDNHRETLVAEFREIHLSLARQASERAAGVVLDLVEPASPPRAS</sequence>
<dbReference type="Pfam" id="PF02684">
    <property type="entry name" value="LpxB"/>
    <property type="match status" value="1"/>
</dbReference>
<dbReference type="Proteomes" id="UP000765845">
    <property type="component" value="Unassembled WGS sequence"/>
</dbReference>
<comment type="similarity">
    <text evidence="2 11">Belongs to the LpxB family.</text>
</comment>
<dbReference type="GO" id="GO:0008915">
    <property type="term" value="F:lipid-A-disaccharide synthase activity"/>
    <property type="evidence" value="ECO:0007669"/>
    <property type="project" value="UniProtKB-EC"/>
</dbReference>
<keyword evidence="8 11" id="KW-0808">Transferase</keyword>
<evidence type="ECO:0000256" key="7">
    <source>
        <dbReference type="ARBA" id="ARBA00022676"/>
    </source>
</evidence>
<evidence type="ECO:0000313" key="13">
    <source>
        <dbReference type="Proteomes" id="UP000765845"/>
    </source>
</evidence>
<evidence type="ECO:0000256" key="1">
    <source>
        <dbReference type="ARBA" id="ARBA00002056"/>
    </source>
</evidence>
<dbReference type="PANTHER" id="PTHR30372">
    <property type="entry name" value="LIPID-A-DISACCHARIDE SYNTHASE"/>
    <property type="match status" value="1"/>
</dbReference>
<organism evidence="12 13">
    <name type="scientific">Spongiibacter thalassae</name>
    <dbReference type="NCBI Taxonomy" id="2721624"/>
    <lineage>
        <taxon>Bacteria</taxon>
        <taxon>Pseudomonadati</taxon>
        <taxon>Pseudomonadota</taxon>
        <taxon>Gammaproteobacteria</taxon>
        <taxon>Cellvibrionales</taxon>
        <taxon>Spongiibacteraceae</taxon>
        <taxon>Spongiibacter</taxon>
    </lineage>
</organism>
<evidence type="ECO:0000313" key="12">
    <source>
        <dbReference type="EMBL" id="NKI17604.1"/>
    </source>
</evidence>
<keyword evidence="9 11" id="KW-0443">Lipid metabolism</keyword>
<evidence type="ECO:0000256" key="4">
    <source>
        <dbReference type="ARBA" id="ARBA00020902"/>
    </source>
</evidence>
<keyword evidence="5 11" id="KW-0444">Lipid biosynthesis</keyword>
<evidence type="ECO:0000256" key="5">
    <source>
        <dbReference type="ARBA" id="ARBA00022516"/>
    </source>
</evidence>
<dbReference type="EMBL" id="JAAWWK010000003">
    <property type="protein sequence ID" value="NKI17604.1"/>
    <property type="molecule type" value="Genomic_DNA"/>
</dbReference>
<comment type="function">
    <text evidence="1 11">Condensation of UDP-2,3-diacylglucosamine and 2,3-diacylglucosamine-1-phosphate to form lipid A disaccharide, a precursor of lipid A, a phosphorylated glycolipid that anchors the lipopolysaccharide to the outer membrane of the cell.</text>
</comment>
<dbReference type="SUPFAM" id="SSF53756">
    <property type="entry name" value="UDP-Glycosyltransferase/glycogen phosphorylase"/>
    <property type="match status" value="1"/>
</dbReference>
<keyword evidence="7 11" id="KW-0328">Glycosyltransferase</keyword>
<evidence type="ECO:0000256" key="2">
    <source>
        <dbReference type="ARBA" id="ARBA00007868"/>
    </source>
</evidence>
<comment type="caution">
    <text evidence="12">The sequence shown here is derived from an EMBL/GenBank/DDBJ whole genome shotgun (WGS) entry which is preliminary data.</text>
</comment>
<dbReference type="Gene3D" id="3.40.50.2000">
    <property type="entry name" value="Glycogen Phosphorylase B"/>
    <property type="match status" value="2"/>
</dbReference>
<comment type="pathway">
    <text evidence="11">Bacterial outer membrane biogenesis; LPS lipid A biosynthesis.</text>
</comment>
<reference evidence="12 13" key="1">
    <citation type="submission" date="2020-04" db="EMBL/GenBank/DDBJ databases">
        <authorList>
            <person name="Yoon J."/>
        </authorList>
    </citation>
    <scope>NUCLEOTIDE SEQUENCE [LARGE SCALE GENOMIC DNA]</scope>
    <source>
        <strain evidence="12 13">KMU-166</strain>
    </source>
</reference>
<evidence type="ECO:0000256" key="9">
    <source>
        <dbReference type="ARBA" id="ARBA00023098"/>
    </source>
</evidence>
<proteinExistence type="inferred from homology"/>
<evidence type="ECO:0000256" key="10">
    <source>
        <dbReference type="ARBA" id="ARBA00048975"/>
    </source>
</evidence>
<name>A0ABX1GHB5_9GAMM</name>
<comment type="catalytic activity">
    <reaction evidence="10 11">
        <text>a lipid X + a UDP-2-N,3-O-bis[(3R)-3-hydroxyacyl]-alpha-D-glucosamine = a lipid A disaccharide + UDP + H(+)</text>
        <dbReference type="Rhea" id="RHEA:67828"/>
        <dbReference type="ChEBI" id="CHEBI:15378"/>
        <dbReference type="ChEBI" id="CHEBI:58223"/>
        <dbReference type="ChEBI" id="CHEBI:137748"/>
        <dbReference type="ChEBI" id="CHEBI:176338"/>
        <dbReference type="ChEBI" id="CHEBI:176343"/>
        <dbReference type="EC" id="2.4.1.182"/>
    </reaction>
</comment>
<dbReference type="NCBIfam" id="TIGR00215">
    <property type="entry name" value="lpxB"/>
    <property type="match status" value="1"/>
</dbReference>
<dbReference type="RefSeq" id="WP_168450155.1">
    <property type="nucleotide sequence ID" value="NZ_JAAWWK010000003.1"/>
</dbReference>
<dbReference type="HAMAP" id="MF_00392">
    <property type="entry name" value="LpxB"/>
    <property type="match status" value="1"/>
</dbReference>
<evidence type="ECO:0000256" key="3">
    <source>
        <dbReference type="ARBA" id="ARBA00012687"/>
    </source>
</evidence>
<evidence type="ECO:0000256" key="11">
    <source>
        <dbReference type="HAMAP-Rule" id="MF_00392"/>
    </source>
</evidence>
<gene>
    <name evidence="11 12" type="primary">lpxB</name>
    <name evidence="12" type="ORF">HCU74_09250</name>
</gene>
<keyword evidence="6 11" id="KW-0441">Lipid A biosynthesis</keyword>
<accession>A0ABX1GHB5</accession>
<evidence type="ECO:0000256" key="6">
    <source>
        <dbReference type="ARBA" id="ARBA00022556"/>
    </source>
</evidence>
<protein>
    <recommendedName>
        <fullName evidence="4 11">Lipid-A-disaccharide synthase</fullName>
        <ecNumber evidence="3 11">2.4.1.182</ecNumber>
    </recommendedName>
</protein>
<dbReference type="PANTHER" id="PTHR30372:SF4">
    <property type="entry name" value="LIPID-A-DISACCHARIDE SYNTHASE, MITOCHONDRIAL-RELATED"/>
    <property type="match status" value="1"/>
</dbReference>
<keyword evidence="13" id="KW-1185">Reference proteome</keyword>
<evidence type="ECO:0000256" key="8">
    <source>
        <dbReference type="ARBA" id="ARBA00022679"/>
    </source>
</evidence>
<dbReference type="InterPro" id="IPR003835">
    <property type="entry name" value="Glyco_trans_19"/>
</dbReference>
<dbReference type="EC" id="2.4.1.182" evidence="3 11"/>